<keyword evidence="1" id="KW-0812">Transmembrane</keyword>
<reference evidence="2 3" key="1">
    <citation type="submission" date="2021-06" db="EMBL/GenBank/DDBJ databases">
        <authorList>
            <person name="Kallberg Y."/>
            <person name="Tangrot J."/>
            <person name="Rosling A."/>
        </authorList>
    </citation>
    <scope>NUCLEOTIDE SEQUENCE [LARGE SCALE GENOMIC DNA]</scope>
    <source>
        <strain evidence="2 3">120-4 pot B 10/14</strain>
    </source>
</reference>
<feature type="transmembrane region" description="Helical" evidence="1">
    <location>
        <begin position="61"/>
        <end position="81"/>
    </location>
</feature>
<sequence>MAKQIKLVPSSPNLASAYDLVLTDLQSKLVKMKEGMIKLGKLGTIHKKQRFLKSALNGRTYAYYQTLLLVVAVVCVGLYFYGQHIQKDSEYLKYLPAI</sequence>
<organism evidence="2 3">
    <name type="scientific">Gigaspora margarita</name>
    <dbReference type="NCBI Taxonomy" id="4874"/>
    <lineage>
        <taxon>Eukaryota</taxon>
        <taxon>Fungi</taxon>
        <taxon>Fungi incertae sedis</taxon>
        <taxon>Mucoromycota</taxon>
        <taxon>Glomeromycotina</taxon>
        <taxon>Glomeromycetes</taxon>
        <taxon>Diversisporales</taxon>
        <taxon>Gigasporaceae</taxon>
        <taxon>Gigaspora</taxon>
    </lineage>
</organism>
<keyword evidence="1" id="KW-1133">Transmembrane helix</keyword>
<evidence type="ECO:0000313" key="2">
    <source>
        <dbReference type="EMBL" id="CAG8842144.1"/>
    </source>
</evidence>
<dbReference type="Proteomes" id="UP000789901">
    <property type="component" value="Unassembled WGS sequence"/>
</dbReference>
<name>A0ABN7WW00_GIGMA</name>
<protein>
    <submittedName>
        <fullName evidence="2">13204_t:CDS:1</fullName>
    </submittedName>
</protein>
<dbReference type="EMBL" id="CAJVQB010068093">
    <property type="protein sequence ID" value="CAG8842144.1"/>
    <property type="molecule type" value="Genomic_DNA"/>
</dbReference>
<keyword evidence="3" id="KW-1185">Reference proteome</keyword>
<comment type="caution">
    <text evidence="2">The sequence shown here is derived from an EMBL/GenBank/DDBJ whole genome shotgun (WGS) entry which is preliminary data.</text>
</comment>
<gene>
    <name evidence="2" type="ORF">GMARGA_LOCUS35827</name>
</gene>
<feature type="non-terminal residue" evidence="2">
    <location>
        <position position="98"/>
    </location>
</feature>
<proteinExistence type="predicted"/>
<keyword evidence="1" id="KW-0472">Membrane</keyword>
<accession>A0ABN7WW00</accession>
<evidence type="ECO:0000313" key="3">
    <source>
        <dbReference type="Proteomes" id="UP000789901"/>
    </source>
</evidence>
<evidence type="ECO:0000256" key="1">
    <source>
        <dbReference type="SAM" id="Phobius"/>
    </source>
</evidence>